<evidence type="ECO:0000313" key="8">
    <source>
        <dbReference type="EMBL" id="PAD73641.1"/>
    </source>
</evidence>
<dbReference type="EMBL" id="NPBY01000063">
    <property type="protein sequence ID" value="PAD73641.1"/>
    <property type="molecule type" value="Genomic_DNA"/>
</dbReference>
<dbReference type="GO" id="GO:0071973">
    <property type="term" value="P:bacterial-type flagellum-dependent cell motility"/>
    <property type="evidence" value="ECO:0007669"/>
    <property type="project" value="TreeGrafter"/>
</dbReference>
<dbReference type="PANTHER" id="PTHR30288:SF0">
    <property type="entry name" value="FLAGELLAR HOOK-ASSOCIATED PROTEIN 2"/>
    <property type="match status" value="1"/>
</dbReference>
<dbReference type="OrthoDB" id="9776025at2"/>
<name>A0A268EKJ5_9BACL</name>
<comment type="function">
    <text evidence="5">Required for morphogenesis and for the elongation of the flagellar filament by facilitating polymerization of the flagellin monomers at the tip of growing filament. Forms a capping structure, which prevents flagellin subunits (transported through the central channel of the flagellum) from leaking out without polymerization at the distal end.</text>
</comment>
<organism evidence="8 9">
    <name type="scientific">Paenibacillus campinasensis</name>
    <dbReference type="NCBI Taxonomy" id="66347"/>
    <lineage>
        <taxon>Bacteria</taxon>
        <taxon>Bacillati</taxon>
        <taxon>Bacillota</taxon>
        <taxon>Bacilli</taxon>
        <taxon>Bacillales</taxon>
        <taxon>Paenibacillaceae</taxon>
        <taxon>Paenibacillus</taxon>
    </lineage>
</organism>
<accession>A0A268EKJ5</accession>
<gene>
    <name evidence="8" type="ORF">CHH67_19580</name>
</gene>
<comment type="similarity">
    <text evidence="1 5">Belongs to the FliD family.</text>
</comment>
<dbReference type="Pfam" id="PF02465">
    <property type="entry name" value="FliD_N"/>
    <property type="match status" value="1"/>
</dbReference>
<keyword evidence="4 5" id="KW-0975">Bacterial flagellum</keyword>
<keyword evidence="5" id="KW-0964">Secreted</keyword>
<proteinExistence type="inferred from homology"/>
<evidence type="ECO:0000256" key="1">
    <source>
        <dbReference type="ARBA" id="ARBA00009764"/>
    </source>
</evidence>
<dbReference type="RefSeq" id="WP_095267039.1">
    <property type="nucleotide sequence ID" value="NZ_NPBY01000063.1"/>
</dbReference>
<protein>
    <recommendedName>
        <fullName evidence="5">Flagellar hook-associated protein 2</fullName>
        <shortName evidence="5">HAP2</shortName>
    </recommendedName>
    <alternativeName>
        <fullName evidence="5">Flagellar cap protein</fullName>
    </alternativeName>
</protein>
<dbReference type="InterPro" id="IPR040026">
    <property type="entry name" value="FliD"/>
</dbReference>
<dbReference type="Proteomes" id="UP000215596">
    <property type="component" value="Unassembled WGS sequence"/>
</dbReference>
<dbReference type="InterPro" id="IPR010809">
    <property type="entry name" value="FliD_C"/>
</dbReference>
<evidence type="ECO:0000256" key="4">
    <source>
        <dbReference type="ARBA" id="ARBA00023143"/>
    </source>
</evidence>
<comment type="caution">
    <text evidence="8">The sequence shown here is derived from an EMBL/GenBank/DDBJ whole genome shotgun (WGS) entry which is preliminary data.</text>
</comment>
<sequence length="495" mass="54275">MISPIRFGGIASGLDTDMLVSQLMTAERMPLNKLNQQKQKLAWKREAYQEMNTQLTALRTLTDKLRFTTSFNKQAASSSNESVIKATSSSNAVSGSYSIQVNSLASSALVTGDTTNINLKDKIGVSSEQTFTITGPKGDIEIKVTPDSTYESVMKQVNAANTGVNLSFDSINKRFMATTTSTGESAVLKVDDPDGVLQNFFKLDSASFPQTGSNASVTINGTTMELENNSFEFNGVRFDIQGVSTSAVSVTVSQDTQNIASVIKEFVEQYNALVDSINGATKAVPNRSYAPLTSEQKEGMTEKQIELWESKAKTGLLYRDSILQETLTSLRGMLLQSVEGLPEEFNSLSDIGITFKKFVPGMTGELGKLELDEQKLQDAITNNPEAVMNLFTKTTSLKPGEQGYVEEAGYGDRLYNALNTSINKIIKQIGTTTISDSADSSIFGQQFRDLNSRIDTLENRLKAVEERYYKQFTAMEKTLHKLNSQASWIAQQLGQ</sequence>
<feature type="domain" description="Flagellar hook-associated protein 2 C-terminal" evidence="7">
    <location>
        <begin position="212"/>
        <end position="484"/>
    </location>
</feature>
<evidence type="ECO:0000259" key="7">
    <source>
        <dbReference type="Pfam" id="PF07195"/>
    </source>
</evidence>
<dbReference type="GO" id="GO:0009421">
    <property type="term" value="C:bacterial-type flagellum filament cap"/>
    <property type="evidence" value="ECO:0007669"/>
    <property type="project" value="InterPro"/>
</dbReference>
<evidence type="ECO:0000313" key="9">
    <source>
        <dbReference type="Proteomes" id="UP000215596"/>
    </source>
</evidence>
<dbReference type="GO" id="GO:0009424">
    <property type="term" value="C:bacterial-type flagellum hook"/>
    <property type="evidence" value="ECO:0007669"/>
    <property type="project" value="UniProtKB-UniRule"/>
</dbReference>
<dbReference type="AlphaFoldDB" id="A0A268EKJ5"/>
<comment type="subunit">
    <text evidence="2 5">Homopentamer.</text>
</comment>
<dbReference type="GO" id="GO:0007155">
    <property type="term" value="P:cell adhesion"/>
    <property type="evidence" value="ECO:0007669"/>
    <property type="project" value="InterPro"/>
</dbReference>
<dbReference type="GO" id="GO:0005576">
    <property type="term" value="C:extracellular region"/>
    <property type="evidence" value="ECO:0007669"/>
    <property type="project" value="UniProtKB-SubCell"/>
</dbReference>
<dbReference type="InterPro" id="IPR003481">
    <property type="entry name" value="FliD_N"/>
</dbReference>
<evidence type="ECO:0000256" key="5">
    <source>
        <dbReference type="RuleBase" id="RU362066"/>
    </source>
</evidence>
<comment type="subcellular location">
    <subcellularLocation>
        <location evidence="5">Secreted</location>
    </subcellularLocation>
    <subcellularLocation>
        <location evidence="5">Bacterial flagellum</location>
    </subcellularLocation>
</comment>
<keyword evidence="3" id="KW-0175">Coiled coil</keyword>
<feature type="domain" description="Flagellar hook-associated protein 2 N-terminal" evidence="6">
    <location>
        <begin position="12"/>
        <end position="107"/>
    </location>
</feature>
<evidence type="ECO:0000256" key="2">
    <source>
        <dbReference type="ARBA" id="ARBA00011255"/>
    </source>
</evidence>
<dbReference type="PANTHER" id="PTHR30288">
    <property type="entry name" value="FLAGELLAR CAP/ASSEMBLY PROTEIN FLID"/>
    <property type="match status" value="1"/>
</dbReference>
<evidence type="ECO:0000259" key="6">
    <source>
        <dbReference type="Pfam" id="PF02465"/>
    </source>
</evidence>
<dbReference type="Pfam" id="PF07195">
    <property type="entry name" value="FliD_C"/>
    <property type="match status" value="1"/>
</dbReference>
<reference evidence="8 9" key="1">
    <citation type="submission" date="2017-07" db="EMBL/GenBank/DDBJ databases">
        <title>Isolation and whole genome analysis of endospore-forming bacteria from heroin.</title>
        <authorList>
            <person name="Kalinowski J."/>
            <person name="Ahrens B."/>
            <person name="Al-Dilaimi A."/>
            <person name="Winkler A."/>
            <person name="Wibberg D."/>
            <person name="Schleenbecker U."/>
            <person name="Ruckert C."/>
            <person name="Wolfel R."/>
            <person name="Grass G."/>
        </authorList>
    </citation>
    <scope>NUCLEOTIDE SEQUENCE [LARGE SCALE GENOMIC DNA]</scope>
    <source>
        <strain evidence="8 9">7537-G1</strain>
    </source>
</reference>
<evidence type="ECO:0000256" key="3">
    <source>
        <dbReference type="ARBA" id="ARBA00023054"/>
    </source>
</evidence>